<evidence type="ECO:0000256" key="9">
    <source>
        <dbReference type="RuleBase" id="RU369079"/>
    </source>
</evidence>
<dbReference type="GO" id="GO:0022857">
    <property type="term" value="F:transmembrane transporter activity"/>
    <property type="evidence" value="ECO:0007669"/>
    <property type="project" value="UniProtKB-UniRule"/>
</dbReference>
<dbReference type="PANTHER" id="PTHR35011:SF10">
    <property type="entry name" value="TRAP TRANSPORTER SMALL PERMEASE PROTEIN"/>
    <property type="match status" value="1"/>
</dbReference>
<evidence type="ECO:0000313" key="11">
    <source>
        <dbReference type="EMBL" id="HAR51196.1"/>
    </source>
</evidence>
<evidence type="ECO:0000256" key="6">
    <source>
        <dbReference type="ARBA" id="ARBA00022989"/>
    </source>
</evidence>
<comment type="similarity">
    <text evidence="8 9">Belongs to the TRAP transporter small permease family.</text>
</comment>
<comment type="subcellular location">
    <subcellularLocation>
        <location evidence="1 9">Cell inner membrane</location>
        <topology evidence="1 9">Multi-pass membrane protein</topology>
    </subcellularLocation>
</comment>
<evidence type="ECO:0000256" key="7">
    <source>
        <dbReference type="ARBA" id="ARBA00023136"/>
    </source>
</evidence>
<evidence type="ECO:0000259" key="10">
    <source>
        <dbReference type="Pfam" id="PF04290"/>
    </source>
</evidence>
<dbReference type="GO" id="GO:0015740">
    <property type="term" value="P:C4-dicarboxylate transport"/>
    <property type="evidence" value="ECO:0007669"/>
    <property type="project" value="TreeGrafter"/>
</dbReference>
<sequence>MWRIFYRSVDAVSLALGWVAGGLILCIALMIMAEILLRNLAGISLTFVWEISAYFHIAAIFLGLAFTLRTGGHIQVAILQRPLGRLFELVSTLGGLVISAYLSLALVRLCLNWASTGRTSGTVDNIPLAWPMTLVAVGACLLTLQLLLRLVHLLTGAPHELPWGAGPSAE</sequence>
<dbReference type="Proteomes" id="UP000264719">
    <property type="component" value="Unassembled WGS sequence"/>
</dbReference>
<proteinExistence type="inferred from homology"/>
<reference evidence="11 12" key="1">
    <citation type="journal article" date="2018" name="Nat. Biotechnol.">
        <title>A standardized bacterial taxonomy based on genome phylogeny substantially revises the tree of life.</title>
        <authorList>
            <person name="Parks D.H."/>
            <person name="Chuvochina M."/>
            <person name="Waite D.W."/>
            <person name="Rinke C."/>
            <person name="Skarshewski A."/>
            <person name="Chaumeil P.A."/>
            <person name="Hugenholtz P."/>
        </authorList>
    </citation>
    <scope>NUCLEOTIDE SEQUENCE [LARGE SCALE GENOMIC DNA]</scope>
    <source>
        <strain evidence="11">UBA9169</strain>
    </source>
</reference>
<feature type="transmembrane region" description="Helical" evidence="9">
    <location>
        <begin position="12"/>
        <end position="37"/>
    </location>
</feature>
<dbReference type="EMBL" id="DMVW01000049">
    <property type="protein sequence ID" value="HAR51196.1"/>
    <property type="molecule type" value="Genomic_DNA"/>
</dbReference>
<gene>
    <name evidence="11" type="ORF">DCS45_04870</name>
</gene>
<accession>A0A348W9I4</accession>
<name>A0A348W9I4_9RHOB</name>
<protein>
    <recommendedName>
        <fullName evidence="9">TRAP transporter small permease protein</fullName>
    </recommendedName>
</protein>
<keyword evidence="6 9" id="KW-1133">Transmembrane helix</keyword>
<feature type="transmembrane region" description="Helical" evidence="9">
    <location>
        <begin position="128"/>
        <end position="148"/>
    </location>
</feature>
<feature type="domain" description="Tripartite ATP-independent periplasmic transporters DctQ component" evidence="10">
    <location>
        <begin position="27"/>
        <end position="155"/>
    </location>
</feature>
<evidence type="ECO:0000256" key="1">
    <source>
        <dbReference type="ARBA" id="ARBA00004429"/>
    </source>
</evidence>
<evidence type="ECO:0000313" key="12">
    <source>
        <dbReference type="Proteomes" id="UP000264719"/>
    </source>
</evidence>
<comment type="subunit">
    <text evidence="9">The complex comprises the extracytoplasmic solute receptor protein and the two transmembrane proteins.</text>
</comment>
<organism evidence="11 12">
    <name type="scientific">Roseovarius nubinhibens</name>
    <dbReference type="NCBI Taxonomy" id="314263"/>
    <lineage>
        <taxon>Bacteria</taxon>
        <taxon>Pseudomonadati</taxon>
        <taxon>Pseudomonadota</taxon>
        <taxon>Alphaproteobacteria</taxon>
        <taxon>Rhodobacterales</taxon>
        <taxon>Roseobacteraceae</taxon>
        <taxon>Roseovarius</taxon>
    </lineage>
</organism>
<keyword evidence="2 9" id="KW-0813">Transport</keyword>
<evidence type="ECO:0000256" key="3">
    <source>
        <dbReference type="ARBA" id="ARBA00022475"/>
    </source>
</evidence>
<evidence type="ECO:0000256" key="4">
    <source>
        <dbReference type="ARBA" id="ARBA00022519"/>
    </source>
</evidence>
<comment type="function">
    <text evidence="9">Part of the tripartite ATP-independent periplasmic (TRAP) transport system.</text>
</comment>
<dbReference type="AlphaFoldDB" id="A0A348W9I4"/>
<evidence type="ECO:0000256" key="2">
    <source>
        <dbReference type="ARBA" id="ARBA00022448"/>
    </source>
</evidence>
<dbReference type="InterPro" id="IPR007387">
    <property type="entry name" value="TRAP_DctQ"/>
</dbReference>
<dbReference type="PANTHER" id="PTHR35011">
    <property type="entry name" value="2,3-DIKETO-L-GULONATE TRAP TRANSPORTER SMALL PERMEASE PROTEIN YIAM"/>
    <property type="match status" value="1"/>
</dbReference>
<evidence type="ECO:0000256" key="5">
    <source>
        <dbReference type="ARBA" id="ARBA00022692"/>
    </source>
</evidence>
<dbReference type="InterPro" id="IPR055348">
    <property type="entry name" value="DctQ"/>
</dbReference>
<feature type="transmembrane region" description="Helical" evidence="9">
    <location>
        <begin position="86"/>
        <end position="108"/>
    </location>
</feature>
<keyword evidence="7 9" id="KW-0472">Membrane</keyword>
<dbReference type="Pfam" id="PF04290">
    <property type="entry name" value="DctQ"/>
    <property type="match status" value="1"/>
</dbReference>
<keyword evidence="5 9" id="KW-0812">Transmembrane</keyword>
<comment type="caution">
    <text evidence="11">The sequence shown here is derived from an EMBL/GenBank/DDBJ whole genome shotgun (WGS) entry which is preliminary data.</text>
</comment>
<evidence type="ECO:0000256" key="8">
    <source>
        <dbReference type="ARBA" id="ARBA00038436"/>
    </source>
</evidence>
<feature type="transmembrane region" description="Helical" evidence="9">
    <location>
        <begin position="43"/>
        <end position="66"/>
    </location>
</feature>
<dbReference type="GO" id="GO:0005886">
    <property type="term" value="C:plasma membrane"/>
    <property type="evidence" value="ECO:0007669"/>
    <property type="project" value="UniProtKB-SubCell"/>
</dbReference>
<keyword evidence="3" id="KW-1003">Cell membrane</keyword>
<keyword evidence="4 9" id="KW-0997">Cell inner membrane</keyword>